<reference evidence="1" key="1">
    <citation type="submission" date="2021-10" db="EMBL/GenBank/DDBJ databases">
        <title>Tropical sea cucumber genome reveals ecological adaptation and Cuvierian tubules defense mechanism.</title>
        <authorList>
            <person name="Chen T."/>
        </authorList>
    </citation>
    <scope>NUCLEOTIDE SEQUENCE</scope>
    <source>
        <strain evidence="1">Nanhai2018</strain>
        <tissue evidence="1">Muscle</tissue>
    </source>
</reference>
<keyword evidence="2" id="KW-1185">Reference proteome</keyword>
<protein>
    <submittedName>
        <fullName evidence="1">Uncharacterized protein</fullName>
    </submittedName>
</protein>
<sequence>MSIYYDKVASSFVSYLSRKQLWIPQRMLDDCLYVYTSVQKEFLKEGTIAIVPHQGYNPRCKQSVKALKWLRWIEQEEGIVIKHARQGGQKRIDQYRVDGFHGNHVYEFYGCVWHGCPTCRSNREACVPGSDVPMEETYHNTTL</sequence>
<organism evidence="1 2">
    <name type="scientific">Holothuria leucospilota</name>
    <name type="common">Black long sea cucumber</name>
    <name type="synonym">Mertensiothuria leucospilota</name>
    <dbReference type="NCBI Taxonomy" id="206669"/>
    <lineage>
        <taxon>Eukaryota</taxon>
        <taxon>Metazoa</taxon>
        <taxon>Echinodermata</taxon>
        <taxon>Eleutherozoa</taxon>
        <taxon>Echinozoa</taxon>
        <taxon>Holothuroidea</taxon>
        <taxon>Aspidochirotacea</taxon>
        <taxon>Aspidochirotida</taxon>
        <taxon>Holothuriidae</taxon>
        <taxon>Holothuria</taxon>
    </lineage>
</organism>
<dbReference type="AlphaFoldDB" id="A0A9Q1BP34"/>
<evidence type="ECO:0000313" key="2">
    <source>
        <dbReference type="Proteomes" id="UP001152320"/>
    </source>
</evidence>
<evidence type="ECO:0000313" key="1">
    <source>
        <dbReference type="EMBL" id="KAJ8030242.1"/>
    </source>
</evidence>
<name>A0A9Q1BP34_HOLLE</name>
<dbReference type="EMBL" id="JAIZAY010000013">
    <property type="protein sequence ID" value="KAJ8030242.1"/>
    <property type="molecule type" value="Genomic_DNA"/>
</dbReference>
<gene>
    <name evidence="1" type="ORF">HOLleu_26598</name>
</gene>
<comment type="caution">
    <text evidence="1">The sequence shown here is derived from an EMBL/GenBank/DDBJ whole genome shotgun (WGS) entry which is preliminary data.</text>
</comment>
<dbReference type="OrthoDB" id="5871067at2759"/>
<proteinExistence type="predicted"/>
<accession>A0A9Q1BP34</accession>
<dbReference type="Proteomes" id="UP001152320">
    <property type="component" value="Chromosome 13"/>
</dbReference>